<dbReference type="VEuPathDB" id="VectorBase:AATE016552"/>
<protein>
    <submittedName>
        <fullName evidence="1">Uncharacterized protein</fullName>
    </submittedName>
</protein>
<dbReference type="InterPro" id="IPR013783">
    <property type="entry name" value="Ig-like_fold"/>
</dbReference>
<dbReference type="GO" id="GO:0005886">
    <property type="term" value="C:plasma membrane"/>
    <property type="evidence" value="ECO:0007669"/>
    <property type="project" value="TreeGrafter"/>
</dbReference>
<reference evidence="1" key="1">
    <citation type="submission" date="2022-08" db="UniProtKB">
        <authorList>
            <consortium name="EnsemblMetazoa"/>
        </authorList>
    </citation>
    <scope>IDENTIFICATION</scope>
    <source>
        <strain evidence="1">EBRO</strain>
    </source>
</reference>
<dbReference type="PANTHER" id="PTHR22625">
    <property type="entry name" value="PLEXIN"/>
    <property type="match status" value="1"/>
</dbReference>
<proteinExistence type="predicted"/>
<accession>A0A182JEG4</accession>
<dbReference type="AlphaFoldDB" id="A0A182JEG4"/>
<dbReference type="GO" id="GO:0030334">
    <property type="term" value="P:regulation of cell migration"/>
    <property type="evidence" value="ECO:0007669"/>
    <property type="project" value="TreeGrafter"/>
</dbReference>
<sequence>NSGVTPVFAPPRFPFGEGIALTSIAVSNIGPHTLAFVDSNDGWIWKSRVPYCGWRSLEKRCTVRTACQKDTIGARWISIGTGQQCIDFEMVVPDRVPIGQMSVVRIVIKTLPELSHNAQYRCVFGNATPIHANVMKEASSARPHR</sequence>
<dbReference type="GO" id="GO:0007162">
    <property type="term" value="P:negative regulation of cell adhesion"/>
    <property type="evidence" value="ECO:0007669"/>
    <property type="project" value="TreeGrafter"/>
</dbReference>
<dbReference type="SUPFAM" id="SSF101912">
    <property type="entry name" value="Sema domain"/>
    <property type="match status" value="1"/>
</dbReference>
<dbReference type="EMBL" id="AXCP01008064">
    <property type="status" value="NOT_ANNOTATED_CDS"/>
    <property type="molecule type" value="Genomic_DNA"/>
</dbReference>
<dbReference type="Gene3D" id="2.60.40.10">
    <property type="entry name" value="Immunoglobulins"/>
    <property type="match status" value="1"/>
</dbReference>
<dbReference type="EnsemblMetazoa" id="AATE016552-RA">
    <property type="protein sequence ID" value="AATE016552-PA.1"/>
    <property type="gene ID" value="AATE016552"/>
</dbReference>
<dbReference type="GO" id="GO:0017154">
    <property type="term" value="F:semaphorin receptor activity"/>
    <property type="evidence" value="ECO:0007669"/>
    <property type="project" value="InterPro"/>
</dbReference>
<dbReference type="PANTHER" id="PTHR22625:SF44">
    <property type="entry name" value="PLEXIN-B"/>
    <property type="match status" value="1"/>
</dbReference>
<dbReference type="InterPro" id="IPR036352">
    <property type="entry name" value="Semap_dom_sf"/>
</dbReference>
<dbReference type="GO" id="GO:0002116">
    <property type="term" value="C:semaphorin receptor complex"/>
    <property type="evidence" value="ECO:0007669"/>
    <property type="project" value="TreeGrafter"/>
</dbReference>
<dbReference type="InterPro" id="IPR031148">
    <property type="entry name" value="Plexin"/>
</dbReference>
<dbReference type="GO" id="GO:0008045">
    <property type="term" value="P:motor neuron axon guidance"/>
    <property type="evidence" value="ECO:0007669"/>
    <property type="project" value="TreeGrafter"/>
</dbReference>
<organism evidence="1">
    <name type="scientific">Anopheles atroparvus</name>
    <name type="common">European mosquito</name>
    <dbReference type="NCBI Taxonomy" id="41427"/>
    <lineage>
        <taxon>Eukaryota</taxon>
        <taxon>Metazoa</taxon>
        <taxon>Ecdysozoa</taxon>
        <taxon>Arthropoda</taxon>
        <taxon>Hexapoda</taxon>
        <taxon>Insecta</taxon>
        <taxon>Pterygota</taxon>
        <taxon>Neoptera</taxon>
        <taxon>Endopterygota</taxon>
        <taxon>Diptera</taxon>
        <taxon>Nematocera</taxon>
        <taxon>Culicoidea</taxon>
        <taxon>Culicidae</taxon>
        <taxon>Anophelinae</taxon>
        <taxon>Anopheles</taxon>
    </lineage>
</organism>
<dbReference type="SUPFAM" id="SSF103575">
    <property type="entry name" value="Plexin repeat"/>
    <property type="match status" value="1"/>
</dbReference>
<name>A0A182JEG4_ANOAO</name>
<dbReference type="GO" id="GO:0097374">
    <property type="term" value="P:sensory neuron axon guidance"/>
    <property type="evidence" value="ECO:0007669"/>
    <property type="project" value="TreeGrafter"/>
</dbReference>
<dbReference type="GO" id="GO:0050772">
    <property type="term" value="P:positive regulation of axonogenesis"/>
    <property type="evidence" value="ECO:0007669"/>
    <property type="project" value="TreeGrafter"/>
</dbReference>
<dbReference type="STRING" id="41427.A0A182JEG4"/>
<evidence type="ECO:0000313" key="1">
    <source>
        <dbReference type="EnsemblMetazoa" id="AATE016552-PA.1"/>
    </source>
</evidence>
<dbReference type="GO" id="GO:0008360">
    <property type="term" value="P:regulation of cell shape"/>
    <property type="evidence" value="ECO:0007669"/>
    <property type="project" value="TreeGrafter"/>
</dbReference>